<dbReference type="AlphaFoldDB" id="A0A0J1LE46"/>
<organism evidence="1 2">
    <name type="scientific">Niallia circulans</name>
    <name type="common">Bacillus circulans</name>
    <dbReference type="NCBI Taxonomy" id="1397"/>
    <lineage>
        <taxon>Bacteria</taxon>
        <taxon>Bacillati</taxon>
        <taxon>Bacillota</taxon>
        <taxon>Bacilli</taxon>
        <taxon>Bacillales</taxon>
        <taxon>Bacillaceae</taxon>
        <taxon>Niallia</taxon>
    </lineage>
</organism>
<dbReference type="PATRIC" id="fig|1397.4.peg.3979"/>
<dbReference type="RefSeq" id="WP_047941146.1">
    <property type="nucleotide sequence ID" value="NZ_CP053989.1"/>
</dbReference>
<comment type="caution">
    <text evidence="1">The sequence shown here is derived from an EMBL/GenBank/DDBJ whole genome shotgun (WGS) entry which is preliminary data.</text>
</comment>
<dbReference type="Proteomes" id="UP000036045">
    <property type="component" value="Unassembled WGS sequence"/>
</dbReference>
<dbReference type="PROSITE" id="PS51257">
    <property type="entry name" value="PROKAR_LIPOPROTEIN"/>
    <property type="match status" value="1"/>
</dbReference>
<proteinExistence type="predicted"/>
<gene>
    <name evidence="1" type="ORF">ABW02_06540</name>
</gene>
<evidence type="ECO:0000313" key="2">
    <source>
        <dbReference type="Proteomes" id="UP000036045"/>
    </source>
</evidence>
<sequence>MKISPKNYLYIFIPLVMFLMASCNQEKEHASPIKSSISLKNIEQASELRIKQQDSSIKLSKEGSYWTVKEQTFQDDMANQFVLALSSMRGDKVKEQKEMDLLIEVAADQSQMKLYKKKNQYYLVRQNQTYQLSYVPNLVKFYSPIIFSERKAFPLEADQIKKIEFRGKQAHYSLSKQTTYSSVEKAPFISGWFLHDYYSHDYSVEYKKMDEILSTLTHLKVSDPLKEIDQSKLTNWKEIIIQEEGKEYTLQLLKDENNQYYATVNKEKKLFFVPKGQIENLVNHPFSIIDKFLCLIMADALNKWTIEGKQSEQITAFHRLNSKSDKIISSFQLNNRNIDEADFRNLYQYIAVLSANEEYKGEALENNPYLKMTYDFTSDGSEHSRKLEFYPLKTNDSMFAIKENGNIDFVIKKDQLVTMLKQVNEFD</sequence>
<reference evidence="1 2" key="1">
    <citation type="submission" date="2015-05" db="EMBL/GenBank/DDBJ databases">
        <title>Whole genome sequence and identification of bacterial endophytes from Costus igneus.</title>
        <authorList>
            <person name="Lee Y.P."/>
            <person name="Gan H.M."/>
            <person name="Eng W."/>
            <person name="Wheatley M.S."/>
            <person name="Caraballo A."/>
            <person name="Polter S."/>
            <person name="Savka M.A."/>
            <person name="Hudson A.O."/>
        </authorList>
    </citation>
    <scope>NUCLEOTIDE SEQUENCE [LARGE SCALE GENOMIC DNA]</scope>
    <source>
        <strain evidence="1 2">RIT379</strain>
    </source>
</reference>
<dbReference type="GeneID" id="56350360"/>
<accession>A0A0J1LE46</accession>
<evidence type="ECO:0000313" key="1">
    <source>
        <dbReference type="EMBL" id="KLV27180.1"/>
    </source>
</evidence>
<protein>
    <recommendedName>
        <fullName evidence="3">DUF4340 domain-containing protein</fullName>
    </recommendedName>
</protein>
<evidence type="ECO:0008006" key="3">
    <source>
        <dbReference type="Google" id="ProtNLM"/>
    </source>
</evidence>
<dbReference type="OrthoDB" id="2161125at2"/>
<dbReference type="EMBL" id="LDPH01000004">
    <property type="protein sequence ID" value="KLV27180.1"/>
    <property type="molecule type" value="Genomic_DNA"/>
</dbReference>
<name>A0A0J1LE46_NIACI</name>
<keyword evidence="2" id="KW-1185">Reference proteome</keyword>